<dbReference type="Proteomes" id="UP000712045">
    <property type="component" value="Unassembled WGS sequence"/>
</dbReference>
<evidence type="ECO:0000313" key="1">
    <source>
        <dbReference type="EMBL" id="MBM7058945.1"/>
    </source>
</evidence>
<gene>
    <name evidence="1" type="ORF">JS521_35480</name>
</gene>
<accession>A0ABS2I7H1</accession>
<protein>
    <submittedName>
        <fullName evidence="1">Uncharacterized protein</fullName>
    </submittedName>
</protein>
<evidence type="ECO:0000313" key="2">
    <source>
        <dbReference type="Proteomes" id="UP000712045"/>
    </source>
</evidence>
<sequence>VKDDALEGLTAVVTVRLAEPPVEGQPQEGVGPAAAHPLVAGVGAVAVIGMPPR</sequence>
<comment type="caution">
    <text evidence="1">The sequence shown here is derived from an EMBL/GenBank/DDBJ whole genome shotgun (WGS) entry which is preliminary data.</text>
</comment>
<reference evidence="1 2" key="1">
    <citation type="submission" date="2021-02" db="EMBL/GenBank/DDBJ databases">
        <title>Genome Streptomyces sp. RHZ10.</title>
        <authorList>
            <person name="Besaury L."/>
        </authorList>
    </citation>
    <scope>NUCLEOTIDE SEQUENCE [LARGE SCALE GENOMIC DNA]</scope>
    <source>
        <strain evidence="1 2">RHZ10</strain>
    </source>
</reference>
<organism evidence="1 2">
    <name type="scientific">Streptomyces durocortorensis</name>
    <dbReference type="NCBI Taxonomy" id="2811104"/>
    <lineage>
        <taxon>Bacteria</taxon>
        <taxon>Bacillati</taxon>
        <taxon>Actinomycetota</taxon>
        <taxon>Actinomycetes</taxon>
        <taxon>Kitasatosporales</taxon>
        <taxon>Streptomycetaceae</taxon>
        <taxon>Streptomyces</taxon>
    </lineage>
</organism>
<dbReference type="EMBL" id="JAFEUF010000470">
    <property type="protein sequence ID" value="MBM7058945.1"/>
    <property type="molecule type" value="Genomic_DNA"/>
</dbReference>
<name>A0ABS2I7H1_9ACTN</name>
<feature type="non-terminal residue" evidence="1">
    <location>
        <position position="1"/>
    </location>
</feature>
<keyword evidence="2" id="KW-1185">Reference proteome</keyword>
<proteinExistence type="predicted"/>